<dbReference type="InterPro" id="IPR027417">
    <property type="entry name" value="P-loop_NTPase"/>
</dbReference>
<gene>
    <name evidence="3" type="ORF">F5147DRAFT_816761</name>
</gene>
<evidence type="ECO:0000313" key="3">
    <source>
        <dbReference type="EMBL" id="KAG2097297.1"/>
    </source>
</evidence>
<reference evidence="3" key="1">
    <citation type="journal article" date="2020" name="New Phytol.">
        <title>Comparative genomics reveals dynamic genome evolution in host specialist ectomycorrhizal fungi.</title>
        <authorList>
            <person name="Lofgren L.A."/>
            <person name="Nguyen N.H."/>
            <person name="Vilgalys R."/>
            <person name="Ruytinx J."/>
            <person name="Liao H.L."/>
            <person name="Branco S."/>
            <person name="Kuo A."/>
            <person name="LaButti K."/>
            <person name="Lipzen A."/>
            <person name="Andreopoulos W."/>
            <person name="Pangilinan J."/>
            <person name="Riley R."/>
            <person name="Hundley H."/>
            <person name="Na H."/>
            <person name="Barry K."/>
            <person name="Grigoriev I.V."/>
            <person name="Stajich J.E."/>
            <person name="Kennedy P.G."/>
        </authorList>
    </citation>
    <scope>NUCLEOTIDE SEQUENCE</scope>
    <source>
        <strain evidence="3">FC423</strain>
    </source>
</reference>
<dbReference type="SUPFAM" id="SSF52540">
    <property type="entry name" value="P-loop containing nucleoside triphosphate hydrolases"/>
    <property type="match status" value="1"/>
</dbReference>
<dbReference type="InterPro" id="IPR006073">
    <property type="entry name" value="GTP-bd"/>
</dbReference>
<dbReference type="OrthoDB" id="391988at2759"/>
<keyword evidence="1" id="KW-1133">Transmembrane helix</keyword>
<protein>
    <recommendedName>
        <fullName evidence="2">G domain-containing protein</fullName>
    </recommendedName>
</protein>
<comment type="caution">
    <text evidence="3">The sequence shown here is derived from an EMBL/GenBank/DDBJ whole genome shotgun (WGS) entry which is preliminary data.</text>
</comment>
<organism evidence="3 4">
    <name type="scientific">Suillus discolor</name>
    <dbReference type="NCBI Taxonomy" id="1912936"/>
    <lineage>
        <taxon>Eukaryota</taxon>
        <taxon>Fungi</taxon>
        <taxon>Dikarya</taxon>
        <taxon>Basidiomycota</taxon>
        <taxon>Agaricomycotina</taxon>
        <taxon>Agaricomycetes</taxon>
        <taxon>Agaricomycetidae</taxon>
        <taxon>Boletales</taxon>
        <taxon>Suillineae</taxon>
        <taxon>Suillaceae</taxon>
        <taxon>Suillus</taxon>
    </lineage>
</organism>
<accession>A0A9P7EYM0</accession>
<dbReference type="Proteomes" id="UP000823399">
    <property type="component" value="Unassembled WGS sequence"/>
</dbReference>
<sequence length="598" mass="66305">MAKHIHTLTAPCAIHISGISIDFSLSEKNVESAEARIGKSLRPIDHDAGKTMRQTFYPPIKISLGDTFSLRLRYKKRFRKSHEDIHFDLDEIPPASATRQGRAAINPSSPRQCTHLDDTEYRKSHDNIKIVVILSGNTITEHAEQPGSTSDTTLELQPTTDKIVQICPRFRILVIGKTGVGKSSLINRAFGVHEAIASTHKPGEADIDHEFISPQNDRFVLHDSKGFEPGDEGNVNIVQGFIERRREMSLEDQLHAVWLCFEIPRAGGRLLETGTEEFLTLKRGGKLGNIPVVVVFTKYDRFINRVNRTLNESSLVGLSSNAVKELIKNKADAELKEICIGPLEKFAGLDVPHATVSTNKEHAETLARLIQITEERVYKHVAAEASVMTSMAQRVDPGLKIKASIEVGKRRYWKALASCAAFQDRRTSDCLHVLHTDIVRVWNFHDPHGYLGSHEFRTMVVNMVDKLDVGSPTNPDRTMAAGLSTVGAVAGILAVLAGPAAPIVLPIVASVVIAKWAYDVYKLSGVVLQRFIAYIVDLTLVLQILHLVSDGQELSRRVIKLAVAAYYKSPISGDVHNRIQEYGRTLTLLERADRDNLA</sequence>
<dbReference type="GO" id="GO:0005525">
    <property type="term" value="F:GTP binding"/>
    <property type="evidence" value="ECO:0007669"/>
    <property type="project" value="InterPro"/>
</dbReference>
<feature type="domain" description="G" evidence="2">
    <location>
        <begin position="171"/>
        <end position="243"/>
    </location>
</feature>
<dbReference type="AlphaFoldDB" id="A0A9P7EYM0"/>
<proteinExistence type="predicted"/>
<keyword evidence="1" id="KW-0472">Membrane</keyword>
<dbReference type="GeneID" id="64705842"/>
<dbReference type="Pfam" id="PF01926">
    <property type="entry name" value="MMR_HSR1"/>
    <property type="match status" value="1"/>
</dbReference>
<dbReference type="Gene3D" id="3.40.50.300">
    <property type="entry name" value="P-loop containing nucleotide triphosphate hydrolases"/>
    <property type="match status" value="1"/>
</dbReference>
<feature type="transmembrane region" description="Helical" evidence="1">
    <location>
        <begin position="527"/>
        <end position="548"/>
    </location>
</feature>
<name>A0A9P7EYM0_9AGAM</name>
<keyword evidence="1" id="KW-0812">Transmembrane</keyword>
<evidence type="ECO:0000259" key="2">
    <source>
        <dbReference type="Pfam" id="PF01926"/>
    </source>
</evidence>
<evidence type="ECO:0000256" key="1">
    <source>
        <dbReference type="SAM" id="Phobius"/>
    </source>
</evidence>
<dbReference type="EMBL" id="JABBWM010000066">
    <property type="protein sequence ID" value="KAG2097297.1"/>
    <property type="molecule type" value="Genomic_DNA"/>
</dbReference>
<evidence type="ECO:0000313" key="4">
    <source>
        <dbReference type="Proteomes" id="UP000823399"/>
    </source>
</evidence>
<feature type="transmembrane region" description="Helical" evidence="1">
    <location>
        <begin position="503"/>
        <end position="521"/>
    </location>
</feature>
<dbReference type="RefSeq" id="XP_041288527.1">
    <property type="nucleotide sequence ID" value="XM_041443583.1"/>
</dbReference>
<keyword evidence="4" id="KW-1185">Reference proteome</keyword>